<organism evidence="1 2">
    <name type="scientific">Setaria italica</name>
    <name type="common">Foxtail millet</name>
    <name type="synonym">Panicum italicum</name>
    <dbReference type="NCBI Taxonomy" id="4555"/>
    <lineage>
        <taxon>Eukaryota</taxon>
        <taxon>Viridiplantae</taxon>
        <taxon>Streptophyta</taxon>
        <taxon>Embryophyta</taxon>
        <taxon>Tracheophyta</taxon>
        <taxon>Spermatophyta</taxon>
        <taxon>Magnoliopsida</taxon>
        <taxon>Liliopsida</taxon>
        <taxon>Poales</taxon>
        <taxon>Poaceae</taxon>
        <taxon>PACMAD clade</taxon>
        <taxon>Panicoideae</taxon>
        <taxon>Panicodae</taxon>
        <taxon>Paniceae</taxon>
        <taxon>Cenchrinae</taxon>
        <taxon>Setaria</taxon>
    </lineage>
</organism>
<dbReference type="InParanoid" id="K3Y1A8"/>
<accession>K3Y1A8</accession>
<dbReference type="EnsemblPlants" id="KQL12080">
    <property type="protein sequence ID" value="KQL12080"/>
    <property type="gene ID" value="SETIT_007972mg"/>
</dbReference>
<sequence length="61" mass="6436">MILNLAFQCPVVISCVPCPSDVKNSKHQGQMTSFLLNGGAKQCSKSISISEGLQYFGSVGS</sequence>
<reference evidence="1" key="2">
    <citation type="submission" date="2018-08" db="UniProtKB">
        <authorList>
            <consortium name="EnsemblPlants"/>
        </authorList>
    </citation>
    <scope>IDENTIFICATION</scope>
    <source>
        <strain evidence="1">Yugu1</strain>
    </source>
</reference>
<dbReference type="EMBL" id="AGNK02002688">
    <property type="status" value="NOT_ANNOTATED_CDS"/>
    <property type="molecule type" value="Genomic_DNA"/>
</dbReference>
<protein>
    <submittedName>
        <fullName evidence="1">Uncharacterized protein</fullName>
    </submittedName>
</protein>
<evidence type="ECO:0000313" key="2">
    <source>
        <dbReference type="Proteomes" id="UP000004995"/>
    </source>
</evidence>
<dbReference type="HOGENOM" id="CLU_2927024_0_0_1"/>
<dbReference type="Proteomes" id="UP000004995">
    <property type="component" value="Unassembled WGS sequence"/>
</dbReference>
<evidence type="ECO:0000313" key="1">
    <source>
        <dbReference type="EnsemblPlants" id="KQL12080"/>
    </source>
</evidence>
<keyword evidence="2" id="KW-1185">Reference proteome</keyword>
<dbReference type="AlphaFoldDB" id="K3Y1A8"/>
<reference evidence="2" key="1">
    <citation type="journal article" date="2012" name="Nat. Biotechnol.">
        <title>Reference genome sequence of the model plant Setaria.</title>
        <authorList>
            <person name="Bennetzen J.L."/>
            <person name="Schmutz J."/>
            <person name="Wang H."/>
            <person name="Percifield R."/>
            <person name="Hawkins J."/>
            <person name="Pontaroli A.C."/>
            <person name="Estep M."/>
            <person name="Feng L."/>
            <person name="Vaughn J.N."/>
            <person name="Grimwood J."/>
            <person name="Jenkins J."/>
            <person name="Barry K."/>
            <person name="Lindquist E."/>
            <person name="Hellsten U."/>
            <person name="Deshpande S."/>
            <person name="Wang X."/>
            <person name="Wu X."/>
            <person name="Mitros T."/>
            <person name="Triplett J."/>
            <person name="Yang X."/>
            <person name="Ye C.Y."/>
            <person name="Mauro-Herrera M."/>
            <person name="Wang L."/>
            <person name="Li P."/>
            <person name="Sharma M."/>
            <person name="Sharma R."/>
            <person name="Ronald P.C."/>
            <person name="Panaud O."/>
            <person name="Kellogg E.A."/>
            <person name="Brutnell T.P."/>
            <person name="Doust A.N."/>
            <person name="Tuskan G.A."/>
            <person name="Rokhsar D."/>
            <person name="Devos K.M."/>
        </authorList>
    </citation>
    <scope>NUCLEOTIDE SEQUENCE [LARGE SCALE GENOMIC DNA]</scope>
    <source>
        <strain evidence="2">cv. Yugu1</strain>
    </source>
</reference>
<name>K3Y1A8_SETIT</name>
<proteinExistence type="predicted"/>
<dbReference type="Gramene" id="KQL12080">
    <property type="protein sequence ID" value="KQL12080"/>
    <property type="gene ID" value="SETIT_007972mg"/>
</dbReference>